<reference evidence="2" key="1">
    <citation type="submission" date="2016-10" db="EMBL/GenBank/DDBJ databases">
        <authorList>
            <person name="Beylefeld A."/>
            <person name="Abolnik C."/>
        </authorList>
    </citation>
    <scope>NUCLEOTIDE SEQUENCE [LARGE SCALE GENOMIC DNA]</scope>
    <source>
        <strain evidence="2">B359_6</strain>
    </source>
</reference>
<dbReference type="OrthoDB" id="9774673at2"/>
<accession>A0A1L4FSX0</accession>
<name>A0A1L4FSX0_9BACT</name>
<protein>
    <recommendedName>
        <fullName evidence="3">Modification methylase</fullName>
    </recommendedName>
</protein>
<proteinExistence type="predicted"/>
<dbReference type="REBASE" id="174242">
    <property type="entry name" value="M.Mpu3596ORF3485P"/>
</dbReference>
<evidence type="ECO:0008006" key="3">
    <source>
        <dbReference type="Google" id="ProtNLM"/>
    </source>
</evidence>
<dbReference type="InterPro" id="IPR025247">
    <property type="entry name" value="EcoRI-like_methylase"/>
</dbReference>
<dbReference type="Pfam" id="PF13651">
    <property type="entry name" value="EcoRI_methylase"/>
    <property type="match status" value="2"/>
</dbReference>
<dbReference type="STRING" id="48003.BLA55_03485"/>
<dbReference type="RefSeq" id="WP_084107667.1">
    <property type="nucleotide sequence ID" value="NZ_CP017813.1"/>
</dbReference>
<dbReference type="EMBL" id="CP017813">
    <property type="protein sequence ID" value="APJ38696.1"/>
    <property type="molecule type" value="Genomic_DNA"/>
</dbReference>
<dbReference type="KEGG" id="mpul:BLA55_03485"/>
<organism evidence="1 2">
    <name type="scientific">Mycoplasmopsis pullorum</name>
    <dbReference type="NCBI Taxonomy" id="48003"/>
    <lineage>
        <taxon>Bacteria</taxon>
        <taxon>Bacillati</taxon>
        <taxon>Mycoplasmatota</taxon>
        <taxon>Mycoplasmoidales</taxon>
        <taxon>Metamycoplasmataceae</taxon>
        <taxon>Mycoplasmopsis</taxon>
    </lineage>
</organism>
<gene>
    <name evidence="1" type="ORF">BLA55_03485</name>
</gene>
<evidence type="ECO:0000313" key="2">
    <source>
        <dbReference type="Proteomes" id="UP000184322"/>
    </source>
</evidence>
<evidence type="ECO:0000313" key="1">
    <source>
        <dbReference type="EMBL" id="APJ38696.1"/>
    </source>
</evidence>
<keyword evidence="2" id="KW-1185">Reference proteome</keyword>
<dbReference type="AlphaFoldDB" id="A0A1L4FSX0"/>
<dbReference type="Proteomes" id="UP000184322">
    <property type="component" value="Chromosome"/>
</dbReference>
<sequence>MIITTKQYKNANMNRAKKEKNDEFYTLYEDVASELSKYESQLKGKAILCPCDWDYEDLTNEQKQEYREKGFVKGINDNFAFSQFLRAKNSNIGLNSNWQNKLYFSHYNPNTGGEGRPFQIAIREFAKREPDGIVITNPPFSLFREFIDVLFECNLKFLIIGNKNALAYKKIFPLFMENKLWIGYTVPRRFVTVDNKTVNLGVCIWFTNLDVDKKEKLILTEKYDPEKYPKYDNYDAINVDKTKDIPYDYDGLIGVPITFLQKYNPEQFEIIGHSRYLEKHGGGDVKINGKTCYTRIIIKNLNPNKGIEL</sequence>